<dbReference type="SMART" id="SM00256">
    <property type="entry name" value="FBOX"/>
    <property type="match status" value="1"/>
</dbReference>
<dbReference type="AlphaFoldDB" id="A0AAE1QUJ5"/>
<name>A0AAE1QUJ5_9SOLA</name>
<dbReference type="InterPro" id="IPR001810">
    <property type="entry name" value="F-box_dom"/>
</dbReference>
<dbReference type="Pfam" id="PF00646">
    <property type="entry name" value="F-box"/>
    <property type="match status" value="1"/>
</dbReference>
<dbReference type="InterPro" id="IPR036047">
    <property type="entry name" value="F-box-like_dom_sf"/>
</dbReference>
<evidence type="ECO:0000313" key="3">
    <source>
        <dbReference type="Proteomes" id="UP001291623"/>
    </source>
</evidence>
<dbReference type="InterPro" id="IPR050796">
    <property type="entry name" value="SCF_F-box_component"/>
</dbReference>
<keyword evidence="3" id="KW-1185">Reference proteome</keyword>
<dbReference type="PANTHER" id="PTHR31672">
    <property type="entry name" value="BNACNNG10540D PROTEIN"/>
    <property type="match status" value="1"/>
</dbReference>
<sequence>MATSTKDDDDGHNFPEDLAREILVRLSVESLLRFKCVCKSWCTLINSSLFIRENNYNKNKSRPQLLIYDRCADIDDSVPMSIVLEDKRGETPLLAKFDHDLQGQGFGDLSTLIGYVDGLFLLRKGYLRDVSLALWNPVTREDSTDD</sequence>
<dbReference type="PANTHER" id="PTHR31672:SF13">
    <property type="entry name" value="F-BOX PROTEIN CPR30-LIKE"/>
    <property type="match status" value="1"/>
</dbReference>
<dbReference type="CDD" id="cd22157">
    <property type="entry name" value="F-box_AtFBW1-like"/>
    <property type="match status" value="1"/>
</dbReference>
<dbReference type="EMBL" id="JAVYJV010000023">
    <property type="protein sequence ID" value="KAK4339616.1"/>
    <property type="molecule type" value="Genomic_DNA"/>
</dbReference>
<dbReference type="Gene3D" id="1.20.1280.50">
    <property type="match status" value="1"/>
</dbReference>
<organism evidence="2 3">
    <name type="scientific">Anisodus tanguticus</name>
    <dbReference type="NCBI Taxonomy" id="243964"/>
    <lineage>
        <taxon>Eukaryota</taxon>
        <taxon>Viridiplantae</taxon>
        <taxon>Streptophyta</taxon>
        <taxon>Embryophyta</taxon>
        <taxon>Tracheophyta</taxon>
        <taxon>Spermatophyta</taxon>
        <taxon>Magnoliopsida</taxon>
        <taxon>eudicotyledons</taxon>
        <taxon>Gunneridae</taxon>
        <taxon>Pentapetalae</taxon>
        <taxon>asterids</taxon>
        <taxon>lamiids</taxon>
        <taxon>Solanales</taxon>
        <taxon>Solanaceae</taxon>
        <taxon>Solanoideae</taxon>
        <taxon>Hyoscyameae</taxon>
        <taxon>Anisodus</taxon>
    </lineage>
</organism>
<evidence type="ECO:0000259" key="1">
    <source>
        <dbReference type="PROSITE" id="PS50181"/>
    </source>
</evidence>
<dbReference type="SUPFAM" id="SSF81383">
    <property type="entry name" value="F-box domain"/>
    <property type="match status" value="1"/>
</dbReference>
<proteinExistence type="predicted"/>
<dbReference type="PROSITE" id="PS50181">
    <property type="entry name" value="FBOX"/>
    <property type="match status" value="1"/>
</dbReference>
<accession>A0AAE1QUJ5</accession>
<evidence type="ECO:0000313" key="2">
    <source>
        <dbReference type="EMBL" id="KAK4339616.1"/>
    </source>
</evidence>
<gene>
    <name evidence="2" type="ORF">RND71_041078</name>
</gene>
<protein>
    <recommendedName>
        <fullName evidence="1">F-box domain-containing protein</fullName>
    </recommendedName>
</protein>
<feature type="domain" description="F-box" evidence="1">
    <location>
        <begin position="8"/>
        <end position="54"/>
    </location>
</feature>
<dbReference type="Proteomes" id="UP001291623">
    <property type="component" value="Unassembled WGS sequence"/>
</dbReference>
<reference evidence="2" key="1">
    <citation type="submission" date="2023-12" db="EMBL/GenBank/DDBJ databases">
        <title>Genome assembly of Anisodus tanguticus.</title>
        <authorList>
            <person name="Wang Y.-J."/>
        </authorList>
    </citation>
    <scope>NUCLEOTIDE SEQUENCE</scope>
    <source>
        <strain evidence="2">KB-2021</strain>
        <tissue evidence="2">Leaf</tissue>
    </source>
</reference>
<comment type="caution">
    <text evidence="2">The sequence shown here is derived from an EMBL/GenBank/DDBJ whole genome shotgun (WGS) entry which is preliminary data.</text>
</comment>